<comment type="caution">
    <text evidence="4">The sequence shown here is derived from an EMBL/GenBank/DDBJ whole genome shotgun (WGS) entry which is preliminary data.</text>
</comment>
<feature type="domain" description="Glutaminase A N-terminal" evidence="3">
    <location>
        <begin position="117"/>
        <end position="348"/>
    </location>
</feature>
<name>A0AAD4KGQ9_9EURO</name>
<protein>
    <submittedName>
        <fullName evidence="4">Glutaminase GtaA</fullName>
    </submittedName>
</protein>
<evidence type="ECO:0000256" key="1">
    <source>
        <dbReference type="SAM" id="SignalP"/>
    </source>
</evidence>
<evidence type="ECO:0000259" key="2">
    <source>
        <dbReference type="Pfam" id="PF16335"/>
    </source>
</evidence>
<evidence type="ECO:0000313" key="5">
    <source>
        <dbReference type="Proteomes" id="UP001201262"/>
    </source>
</evidence>
<dbReference type="InterPro" id="IPR052743">
    <property type="entry name" value="Glutaminase_GtaA"/>
</dbReference>
<dbReference type="AlphaFoldDB" id="A0AAD4KGQ9"/>
<dbReference type="InterPro" id="IPR033433">
    <property type="entry name" value="GtaA_N"/>
</dbReference>
<gene>
    <name evidence="4" type="ORF">BGW36DRAFT_350247</name>
</gene>
<dbReference type="PANTHER" id="PTHR31987">
    <property type="entry name" value="GLUTAMINASE A-RELATED"/>
    <property type="match status" value="1"/>
</dbReference>
<keyword evidence="1" id="KW-0732">Signal</keyword>
<dbReference type="Pfam" id="PF17168">
    <property type="entry name" value="DUF5127"/>
    <property type="match status" value="1"/>
</dbReference>
<evidence type="ECO:0000313" key="4">
    <source>
        <dbReference type="EMBL" id="KAH8690740.1"/>
    </source>
</evidence>
<organism evidence="4 5">
    <name type="scientific">Talaromyces proteolyticus</name>
    <dbReference type="NCBI Taxonomy" id="1131652"/>
    <lineage>
        <taxon>Eukaryota</taxon>
        <taxon>Fungi</taxon>
        <taxon>Dikarya</taxon>
        <taxon>Ascomycota</taxon>
        <taxon>Pezizomycotina</taxon>
        <taxon>Eurotiomycetes</taxon>
        <taxon>Eurotiomycetidae</taxon>
        <taxon>Eurotiales</taxon>
        <taxon>Trichocomaceae</taxon>
        <taxon>Talaromyces</taxon>
        <taxon>Talaromyces sect. Bacilispori</taxon>
    </lineage>
</organism>
<proteinExistence type="predicted"/>
<feature type="signal peptide" evidence="1">
    <location>
        <begin position="1"/>
        <end position="19"/>
    </location>
</feature>
<accession>A0AAD4KGQ9</accession>
<dbReference type="RefSeq" id="XP_046066936.1">
    <property type="nucleotide sequence ID" value="XM_046213316.1"/>
</dbReference>
<dbReference type="Proteomes" id="UP001201262">
    <property type="component" value="Unassembled WGS sequence"/>
</dbReference>
<dbReference type="PANTHER" id="PTHR31987:SF1">
    <property type="entry name" value="GLUTAMINASE A"/>
    <property type="match status" value="1"/>
</dbReference>
<feature type="domain" description="Glutaminase A central" evidence="2">
    <location>
        <begin position="354"/>
        <end position="696"/>
    </location>
</feature>
<dbReference type="InterPro" id="IPR032514">
    <property type="entry name" value="GtaA_central"/>
</dbReference>
<sequence length="699" mass="77351">MKPSYILYALGVFLTGVVADSSFTPARPPAIPLAVKSPYLSVWQNAAPQAANGDQEIGGPGNGGYIAGEWSTFWPGQIIGWAGIVRVDGDVYTWLGSPGNPGNTLVNQTAFSYTAMRSIFTLNINDKVEMNVTFLSPAFPDDSLRQSLIYSYLNVDIKSIDGSKHDVQLYADISAEWVSGDRSSIAQWDFGTTGNVAYHTVYRQTQLLFSQTQGHQADWGDWYWSALSGNGLTYQSGQDIVVRGQFQNNGVLLNSSDTNYRAINDDWPVFGFAYKYSSLGSKPKKALFSIGLAQEYAIQFDGASGNVSVPSLWTSYFQDAPAATKFFMNDYRMASSMADAIDAKVYSDSVQASGQDYATYTTLAYRQAFAGLQLCNTPDEPYVFLKEISSDDNIQTVDVIFPMHPILLYTNVTWLKWTLDPLFINQESGQYPHAYSMHDLGSTYPNATGHEYIADEYMPVEECGNMLIMTLGYAQRANDTAYLQQHYKILDQWTQYLIEFSEYPENQISTDDFAGALANQTNLALKGIIGIQAMSKIANLTGNESTGANYSSIAATYLSAWQEHGIESSASPPHTTLAYDDETSYGLLYNLWADKALSLNFVPQSIYDMQSTFYATVFNEYGIYLDTRHTYTKVDWEAFVASIASSDVQSKLFSVIAKWINSTPNAVPLTDWYDAVSGDWEDFAARPVLGGSFALLALP</sequence>
<keyword evidence="5" id="KW-1185">Reference proteome</keyword>
<feature type="chain" id="PRO_5042002789" evidence="1">
    <location>
        <begin position="20"/>
        <end position="699"/>
    </location>
</feature>
<dbReference type="GeneID" id="70243603"/>
<dbReference type="EMBL" id="JAJTJA010000013">
    <property type="protein sequence ID" value="KAH8690740.1"/>
    <property type="molecule type" value="Genomic_DNA"/>
</dbReference>
<reference evidence="4" key="1">
    <citation type="submission" date="2021-12" db="EMBL/GenBank/DDBJ databases">
        <title>Convergent genome expansion in fungi linked to evolution of root-endophyte symbiosis.</title>
        <authorList>
            <consortium name="DOE Joint Genome Institute"/>
            <person name="Ke Y.-H."/>
            <person name="Bonito G."/>
            <person name="Liao H.-L."/>
            <person name="Looney B."/>
            <person name="Rojas-Flechas A."/>
            <person name="Nash J."/>
            <person name="Hameed K."/>
            <person name="Schadt C."/>
            <person name="Martin F."/>
            <person name="Crous P.W."/>
            <person name="Miettinen O."/>
            <person name="Magnuson J.K."/>
            <person name="Labbe J."/>
            <person name="Jacobson D."/>
            <person name="Doktycz M.J."/>
            <person name="Veneault-Fourrey C."/>
            <person name="Kuo A."/>
            <person name="Mondo S."/>
            <person name="Calhoun S."/>
            <person name="Riley R."/>
            <person name="Ohm R."/>
            <person name="LaButti K."/>
            <person name="Andreopoulos B."/>
            <person name="Pangilinan J."/>
            <person name="Nolan M."/>
            <person name="Tritt A."/>
            <person name="Clum A."/>
            <person name="Lipzen A."/>
            <person name="Daum C."/>
            <person name="Barry K."/>
            <person name="Grigoriev I.V."/>
            <person name="Vilgalys R."/>
        </authorList>
    </citation>
    <scope>NUCLEOTIDE SEQUENCE</scope>
    <source>
        <strain evidence="4">PMI_201</strain>
    </source>
</reference>
<dbReference type="Pfam" id="PF16335">
    <property type="entry name" value="GtaA_6_Hairpin"/>
    <property type="match status" value="1"/>
</dbReference>
<evidence type="ECO:0000259" key="3">
    <source>
        <dbReference type="Pfam" id="PF17168"/>
    </source>
</evidence>